<evidence type="ECO:0000256" key="1">
    <source>
        <dbReference type="ARBA" id="ARBA00022801"/>
    </source>
</evidence>
<dbReference type="AlphaFoldDB" id="A0A835REE9"/>
<accession>A0A835REE9</accession>
<gene>
    <name evidence="2" type="ORF">HPP92_009002</name>
</gene>
<reference evidence="2 3" key="1">
    <citation type="journal article" date="2020" name="Nat. Food">
        <title>A phased Vanilla planifolia genome enables genetic improvement of flavour and production.</title>
        <authorList>
            <person name="Hasing T."/>
            <person name="Tang H."/>
            <person name="Brym M."/>
            <person name="Khazi F."/>
            <person name="Huang T."/>
            <person name="Chambers A.H."/>
        </authorList>
    </citation>
    <scope>NUCLEOTIDE SEQUENCE [LARGE SCALE GENOMIC DNA]</scope>
    <source>
        <tissue evidence="2">Leaf</tissue>
    </source>
</reference>
<dbReference type="InterPro" id="IPR036514">
    <property type="entry name" value="SGNH_hydro_sf"/>
</dbReference>
<keyword evidence="1" id="KW-0378">Hydrolase</keyword>
<evidence type="ECO:0000313" key="3">
    <source>
        <dbReference type="Proteomes" id="UP000636800"/>
    </source>
</evidence>
<dbReference type="InterPro" id="IPR051058">
    <property type="entry name" value="GDSL_Est/Lipase"/>
</dbReference>
<comment type="caution">
    <text evidence="2">The sequence shown here is derived from an EMBL/GenBank/DDBJ whole genome shotgun (WGS) entry which is preliminary data.</text>
</comment>
<dbReference type="GO" id="GO:0016787">
    <property type="term" value="F:hydrolase activity"/>
    <property type="evidence" value="ECO:0007669"/>
    <property type="project" value="UniProtKB-KW"/>
</dbReference>
<protein>
    <submittedName>
        <fullName evidence="2">Uncharacterized protein</fullName>
    </submittedName>
</protein>
<evidence type="ECO:0000313" key="2">
    <source>
        <dbReference type="EMBL" id="KAG0484923.1"/>
    </source>
</evidence>
<name>A0A835REE9_VANPL</name>
<dbReference type="PANTHER" id="PTHR45648">
    <property type="entry name" value="GDSL LIPASE/ACYLHYDROLASE FAMILY PROTEIN (AFU_ORTHOLOGUE AFUA_4G14700)"/>
    <property type="match status" value="1"/>
</dbReference>
<proteinExistence type="predicted"/>
<dbReference type="OrthoDB" id="3223806at2759"/>
<keyword evidence="3" id="KW-1185">Reference proteome</keyword>
<dbReference type="EMBL" id="JADCNL010000004">
    <property type="protein sequence ID" value="KAG0484923.1"/>
    <property type="molecule type" value="Genomic_DNA"/>
</dbReference>
<dbReference type="PANTHER" id="PTHR45648:SF166">
    <property type="entry name" value="OS02G0617400 PROTEIN"/>
    <property type="match status" value="1"/>
</dbReference>
<dbReference type="Proteomes" id="UP000636800">
    <property type="component" value="Unassembled WGS sequence"/>
</dbReference>
<organism evidence="2 3">
    <name type="scientific">Vanilla planifolia</name>
    <name type="common">Vanilla</name>
    <dbReference type="NCBI Taxonomy" id="51239"/>
    <lineage>
        <taxon>Eukaryota</taxon>
        <taxon>Viridiplantae</taxon>
        <taxon>Streptophyta</taxon>
        <taxon>Embryophyta</taxon>
        <taxon>Tracheophyta</taxon>
        <taxon>Spermatophyta</taxon>
        <taxon>Magnoliopsida</taxon>
        <taxon>Liliopsida</taxon>
        <taxon>Asparagales</taxon>
        <taxon>Orchidaceae</taxon>
        <taxon>Vanilloideae</taxon>
        <taxon>Vanilleae</taxon>
        <taxon>Vanilla</taxon>
    </lineage>
</organism>
<dbReference type="Gene3D" id="3.40.50.1110">
    <property type="entry name" value="SGNH hydrolase"/>
    <property type="match status" value="1"/>
</dbReference>
<sequence>MAIWDEASNQVSTARINILLPHRPRRRLDSFRGSSGILRLRDSLVDSGNNNYAMTARADSPPYGIDYPTHRPTGEHLGAESTLPYLSPDFRGQKLLVGANFASAGIGILNDTGIQFVNIIRISQQLQYFGQYQQRLSALVGAAREEAGQPSAGFDNTRRERLRPQLLFGTVLGEVAPVRFAGLRSIRDLPSTKNPRGSFYLRLMLLLGRTLGRAVG</sequence>